<protein>
    <submittedName>
        <fullName evidence="4">Uncharacterized protein DUF4129</fullName>
    </submittedName>
</protein>
<reference evidence="4 5" key="1">
    <citation type="journal article" date="2015" name="Stand. Genomic Sci.">
        <title>Genomic Encyclopedia of Bacterial and Archaeal Type Strains, Phase III: the genomes of soil and plant-associated and newly described type strains.</title>
        <authorList>
            <person name="Whitman W.B."/>
            <person name="Woyke T."/>
            <person name="Klenk H.P."/>
            <person name="Zhou Y."/>
            <person name="Lilburn T.G."/>
            <person name="Beck B.J."/>
            <person name="De Vos P."/>
            <person name="Vandamme P."/>
            <person name="Eisen J.A."/>
            <person name="Garrity G."/>
            <person name="Hugenholtz P."/>
            <person name="Kyrpides N.C."/>
        </authorList>
    </citation>
    <scope>NUCLEOTIDE SEQUENCE [LARGE SCALE GENOMIC DNA]</scope>
    <source>
        <strain evidence="4 5">CGMCC 1.6855</strain>
    </source>
</reference>
<dbReference type="AlphaFoldDB" id="A0A562MDJ0"/>
<dbReference type="PROSITE" id="PS51257">
    <property type="entry name" value="PROKAR_LIPOPROTEIN"/>
    <property type="match status" value="1"/>
</dbReference>
<dbReference type="OrthoDB" id="5491447at2"/>
<proteinExistence type="predicted"/>
<organism evidence="4 5">
    <name type="scientific">Sphingobacterium siyangense</name>
    <dbReference type="NCBI Taxonomy" id="459529"/>
    <lineage>
        <taxon>Bacteria</taxon>
        <taxon>Pseudomonadati</taxon>
        <taxon>Bacteroidota</taxon>
        <taxon>Sphingobacteriia</taxon>
        <taxon>Sphingobacteriales</taxon>
        <taxon>Sphingobacteriaceae</taxon>
        <taxon>Sphingobacterium</taxon>
    </lineage>
</organism>
<comment type="caution">
    <text evidence="4">The sequence shown here is derived from an EMBL/GenBank/DDBJ whole genome shotgun (WGS) entry which is preliminary data.</text>
</comment>
<dbReference type="RefSeq" id="WP_088163326.1">
    <property type="nucleotide sequence ID" value="NZ_JBPFPU010000004.1"/>
</dbReference>
<evidence type="ECO:0000313" key="5">
    <source>
        <dbReference type="Proteomes" id="UP000315908"/>
    </source>
</evidence>
<feature type="chain" id="PRO_5021831457" evidence="2">
    <location>
        <begin position="20"/>
        <end position="293"/>
    </location>
</feature>
<dbReference type="EMBL" id="VLKR01000019">
    <property type="protein sequence ID" value="TWI17974.1"/>
    <property type="molecule type" value="Genomic_DNA"/>
</dbReference>
<evidence type="ECO:0000313" key="4">
    <source>
        <dbReference type="EMBL" id="TWI17974.1"/>
    </source>
</evidence>
<keyword evidence="1" id="KW-0812">Transmembrane</keyword>
<dbReference type="Proteomes" id="UP000315908">
    <property type="component" value="Unassembled WGS sequence"/>
</dbReference>
<accession>A0A562MDJ0</accession>
<evidence type="ECO:0000256" key="1">
    <source>
        <dbReference type="SAM" id="Phobius"/>
    </source>
</evidence>
<feature type="signal peptide" evidence="2">
    <location>
        <begin position="1"/>
        <end position="19"/>
    </location>
</feature>
<keyword evidence="1" id="KW-0472">Membrane</keyword>
<sequence>MVNRLFVFLGIALLSVFFACDPKPRDTDSNSDRIDSLNVQIDSTLVGTDSVAIDSIAVKASNGQQEKDEIDLWDPALFDSIPKYTEERSFKMDPYQDIIKRYETDDFVYSENIKDRVGALQRILARLADWIGSIMPDNPYKFREEFGYVFAFLAVIALAFILYKVLYNRKQYFIKHSEEESELDVLAYVERNLMNSNLEPYIQEAIAQRNYALGIRYLQLLNIQKLAQSDHIKWKLSKTNAEFAEEIQNEELRRGFAECTRIFDYVWFGQFELTEDNFSQYQQLFHQYQKQIK</sequence>
<keyword evidence="2" id="KW-0732">Signal</keyword>
<dbReference type="InterPro" id="IPR025403">
    <property type="entry name" value="TgpA-like_C"/>
</dbReference>
<gene>
    <name evidence="4" type="ORF">IQ31_03539</name>
</gene>
<feature type="domain" description="Protein-glutamine gamma-glutamyltransferase-like C-terminal" evidence="3">
    <location>
        <begin position="224"/>
        <end position="284"/>
    </location>
</feature>
<dbReference type="Pfam" id="PF13559">
    <property type="entry name" value="DUF4129"/>
    <property type="match status" value="1"/>
</dbReference>
<feature type="transmembrane region" description="Helical" evidence="1">
    <location>
        <begin position="146"/>
        <end position="166"/>
    </location>
</feature>
<keyword evidence="1" id="KW-1133">Transmembrane helix</keyword>
<evidence type="ECO:0000259" key="3">
    <source>
        <dbReference type="Pfam" id="PF13559"/>
    </source>
</evidence>
<name>A0A562MDJ0_9SPHI</name>
<evidence type="ECO:0000256" key="2">
    <source>
        <dbReference type="SAM" id="SignalP"/>
    </source>
</evidence>